<evidence type="ECO:0000313" key="11">
    <source>
        <dbReference type="Proteomes" id="UP000182060"/>
    </source>
</evidence>
<evidence type="ECO:0000313" key="10">
    <source>
        <dbReference type="EMBL" id="APC00269.1"/>
    </source>
</evidence>
<protein>
    <recommendedName>
        <fullName evidence="3">protein O-GlcNAc transferase</fullName>
        <ecNumber evidence="3">2.4.1.255</ecNumber>
    </recommendedName>
</protein>
<dbReference type="InterPro" id="IPR037919">
    <property type="entry name" value="OGT"/>
</dbReference>
<evidence type="ECO:0000256" key="3">
    <source>
        <dbReference type="ARBA" id="ARBA00011970"/>
    </source>
</evidence>
<gene>
    <name evidence="10" type="ORF">AOC25_00830</name>
</gene>
<dbReference type="InterPro" id="IPR019734">
    <property type="entry name" value="TPR_rpt"/>
</dbReference>
<dbReference type="AlphaFoldDB" id="A0AAC9NI30"/>
<dbReference type="SUPFAM" id="SSF53756">
    <property type="entry name" value="UDP-Glycosyltransferase/glycogen phosphorylase"/>
    <property type="match status" value="1"/>
</dbReference>
<organism evidence="10 11">
    <name type="scientific">Polynucleobacter asymbioticus</name>
    <dbReference type="NCBI Taxonomy" id="576611"/>
    <lineage>
        <taxon>Bacteria</taxon>
        <taxon>Pseudomonadati</taxon>
        <taxon>Pseudomonadota</taxon>
        <taxon>Betaproteobacteria</taxon>
        <taxon>Burkholderiales</taxon>
        <taxon>Burkholderiaceae</taxon>
        <taxon>Polynucleobacter</taxon>
    </lineage>
</organism>
<dbReference type="PROSITE" id="PS50293">
    <property type="entry name" value="TPR_REGION"/>
    <property type="match status" value="2"/>
</dbReference>
<feature type="domain" description="O-GlcNAc transferase C-terminal" evidence="9">
    <location>
        <begin position="351"/>
        <end position="514"/>
    </location>
</feature>
<feature type="repeat" description="TPR" evidence="8">
    <location>
        <begin position="39"/>
        <end position="72"/>
    </location>
</feature>
<feature type="repeat" description="TPR" evidence="8">
    <location>
        <begin position="73"/>
        <end position="106"/>
    </location>
</feature>
<dbReference type="InterPro" id="IPR029489">
    <property type="entry name" value="OGT/SEC/SPY_C"/>
</dbReference>
<dbReference type="InterPro" id="IPR011990">
    <property type="entry name" value="TPR-like_helical_dom_sf"/>
</dbReference>
<dbReference type="RefSeq" id="WP_071538529.1">
    <property type="nucleotide sequence ID" value="NZ_CP015016.1"/>
</dbReference>
<feature type="repeat" description="TPR" evidence="8">
    <location>
        <begin position="107"/>
        <end position="140"/>
    </location>
</feature>
<evidence type="ECO:0000259" key="9">
    <source>
        <dbReference type="Pfam" id="PF13844"/>
    </source>
</evidence>
<dbReference type="Pfam" id="PF13181">
    <property type="entry name" value="TPR_8"/>
    <property type="match status" value="2"/>
</dbReference>
<keyword evidence="7 8" id="KW-0802">TPR repeat</keyword>
<reference evidence="10" key="1">
    <citation type="journal article" date="2017" name="Appl. Environ. Microbiol.">
        <title>Microdiversification of a pelagic Polynucleobacter species is mainly driven by acquisition of genomic islands from a partially interspecific gene pool.</title>
        <authorList>
            <person name="Hoetzinger M."/>
            <person name="Hahn M.W."/>
            <person name="Jezberova J."/>
            <person name="Schmidt J."/>
            <person name="Koll U."/>
        </authorList>
    </citation>
    <scope>NUCLEOTIDE SEQUENCE</scope>
    <source>
        <strain evidence="10">MWH-RechtKol4</strain>
    </source>
</reference>
<evidence type="ECO:0000256" key="4">
    <source>
        <dbReference type="ARBA" id="ARBA00022676"/>
    </source>
</evidence>
<evidence type="ECO:0000256" key="6">
    <source>
        <dbReference type="ARBA" id="ARBA00022737"/>
    </source>
</evidence>
<keyword evidence="6" id="KW-0677">Repeat</keyword>
<dbReference type="EC" id="2.4.1.255" evidence="3"/>
<dbReference type="Gene3D" id="3.40.50.2000">
    <property type="entry name" value="Glycogen Phosphorylase B"/>
    <property type="match status" value="1"/>
</dbReference>
<feature type="repeat" description="TPR" evidence="8">
    <location>
        <begin position="243"/>
        <end position="276"/>
    </location>
</feature>
<dbReference type="Pfam" id="PF13424">
    <property type="entry name" value="TPR_12"/>
    <property type="match status" value="1"/>
</dbReference>
<dbReference type="Pfam" id="PF13432">
    <property type="entry name" value="TPR_16"/>
    <property type="match status" value="2"/>
</dbReference>
<dbReference type="PROSITE" id="PS50005">
    <property type="entry name" value="TPR"/>
    <property type="match status" value="6"/>
</dbReference>
<keyword evidence="4" id="KW-0328">Glycosyltransferase</keyword>
<dbReference type="Gene3D" id="1.25.40.10">
    <property type="entry name" value="Tetratricopeptide repeat domain"/>
    <property type="match status" value="3"/>
</dbReference>
<proteinExistence type="inferred from homology"/>
<comment type="pathway">
    <text evidence="1">Protein modification; protein glycosylation.</text>
</comment>
<feature type="repeat" description="TPR" evidence="8">
    <location>
        <begin position="141"/>
        <end position="174"/>
    </location>
</feature>
<dbReference type="Pfam" id="PF13844">
    <property type="entry name" value="Glyco_transf_41"/>
    <property type="match status" value="2"/>
</dbReference>
<dbReference type="Proteomes" id="UP000182060">
    <property type="component" value="Chromosome"/>
</dbReference>
<keyword evidence="5" id="KW-0808">Transferase</keyword>
<evidence type="ECO:0000256" key="7">
    <source>
        <dbReference type="ARBA" id="ARBA00022803"/>
    </source>
</evidence>
<feature type="repeat" description="TPR" evidence="8">
    <location>
        <begin position="209"/>
        <end position="242"/>
    </location>
</feature>
<dbReference type="Gene3D" id="3.40.50.11380">
    <property type="match status" value="1"/>
</dbReference>
<evidence type="ECO:0000256" key="8">
    <source>
        <dbReference type="PROSITE-ProRule" id="PRU00339"/>
    </source>
</evidence>
<name>A0AAC9NI30_9BURK</name>
<sequence length="727" mass="82336">MNPQSIQLLQNAVQEIQSNKLELAKTHLKEVLLQERDQPDALRFLGVIAALQKDWNEALLFIDRAISVSPQNGLAYSNRGNVLAELTRYEEALACYVKAIALQPEYAEAYTNQGNVLQALGRHEGALPCYEKAISLQPEYAEAYCSQGNAFLALLRYEEALACYEKTILLDSRNARAFYGASVIFSLRNKHDYALGCCNQSLSIYPEYEAAWALKGSIFFQIKDYENALLAYDQALMLNPQLIHAYTSKADIYAELKQFDKANIAFESALKIDREMDFLFGLSIQNAIRMCEWGQLENLLKELVNRVEKSQKAAIPYNLISLLDDRKLIRRSIEIYAEALRGGIQRVGQKKLTRKKKIRLGYFSADFHNHPTAYLIAELFECHDKDQFELVAFVFGRNSPDEMRLRLEKSFDQFIDVNEKTDQEVAELSRELEIDIAIDLKGFTGEGRPKIFIYGAAPIQISYLGFPGTTGLACIDYVVADPVLIPKKHQDGMVEKVIYLPNSYQVNDRNRVIASVHRTREELGLPASGFVFCCFNNNYKITPEVMDSWVKILQAVEGSVLWLYQDNPYAVNNLKREASARGLNPERLVFASRQDPADHLARYRSADLFLDTTPCNAHTTASDALWTGLPVLTLIGESFGARVAASLVNAVGIPELIVNTKEEYEQFAIELASNPNKLQEIKLRLQNNLKDSPLFDTPVFTKHLEAAYLKAYERSQQDLPPEHIYVK</sequence>
<dbReference type="EMBL" id="CP015017">
    <property type="protein sequence ID" value="APC00269.1"/>
    <property type="molecule type" value="Genomic_DNA"/>
</dbReference>
<accession>A0AAC9NI30</accession>
<evidence type="ECO:0000256" key="2">
    <source>
        <dbReference type="ARBA" id="ARBA00005386"/>
    </source>
</evidence>
<dbReference type="PANTHER" id="PTHR44366">
    <property type="entry name" value="UDP-N-ACETYLGLUCOSAMINE--PEPTIDE N-ACETYLGLUCOSAMINYLTRANSFERASE 110 KDA SUBUNIT"/>
    <property type="match status" value="1"/>
</dbReference>
<comment type="similarity">
    <text evidence="2">Belongs to the glycosyltransferase 41 family. O-GlcNAc transferase subfamily.</text>
</comment>
<evidence type="ECO:0000256" key="5">
    <source>
        <dbReference type="ARBA" id="ARBA00022679"/>
    </source>
</evidence>
<feature type="domain" description="O-GlcNAc transferase C-terminal" evidence="9">
    <location>
        <begin position="517"/>
        <end position="703"/>
    </location>
</feature>
<dbReference type="GO" id="GO:0006493">
    <property type="term" value="P:protein O-linked glycosylation"/>
    <property type="evidence" value="ECO:0007669"/>
    <property type="project" value="InterPro"/>
</dbReference>
<dbReference type="GO" id="GO:0097363">
    <property type="term" value="F:protein O-acetylglucosaminyltransferase activity"/>
    <property type="evidence" value="ECO:0007669"/>
    <property type="project" value="UniProtKB-EC"/>
</dbReference>
<dbReference type="PANTHER" id="PTHR44366:SF1">
    <property type="entry name" value="UDP-N-ACETYLGLUCOSAMINE--PEPTIDE N-ACETYLGLUCOSAMINYLTRANSFERASE 110 KDA SUBUNIT"/>
    <property type="match status" value="1"/>
</dbReference>
<dbReference type="SUPFAM" id="SSF48439">
    <property type="entry name" value="Protein prenylyltransferase"/>
    <property type="match status" value="1"/>
</dbReference>
<evidence type="ECO:0000256" key="1">
    <source>
        <dbReference type="ARBA" id="ARBA00004922"/>
    </source>
</evidence>
<dbReference type="SMART" id="SM00028">
    <property type="entry name" value="TPR"/>
    <property type="match status" value="7"/>
</dbReference>